<reference evidence="1 2" key="1">
    <citation type="journal article" date="2017" name="BMC Genomics">
        <title>Whole-genome assembly of Babesia ovata and comparative genomics between closely related pathogens.</title>
        <authorList>
            <person name="Yamagishi J."/>
            <person name="Asada M."/>
            <person name="Hakimi H."/>
            <person name="Tanaka T.Q."/>
            <person name="Sugimoto C."/>
            <person name="Kawazu S."/>
        </authorList>
    </citation>
    <scope>NUCLEOTIDE SEQUENCE [LARGE SCALE GENOMIC DNA]</scope>
    <source>
        <strain evidence="1 2">Miyake</strain>
    </source>
</reference>
<dbReference type="OrthoDB" id="408529at2759"/>
<accession>A0A2H6K9B0</accession>
<gene>
    <name evidence="1" type="ORF">BOVATA_010640</name>
</gene>
<dbReference type="EMBL" id="BDSA01000001">
    <property type="protein sequence ID" value="GBE59571.1"/>
    <property type="molecule type" value="Genomic_DNA"/>
</dbReference>
<proteinExistence type="predicted"/>
<evidence type="ECO:0000313" key="2">
    <source>
        <dbReference type="Proteomes" id="UP000236319"/>
    </source>
</evidence>
<dbReference type="VEuPathDB" id="PiroplasmaDB:BOVATA_010640"/>
<sequence length="125" mass="14249">MKHLVKTICDCRHLLPPGSDSEAQSESARLTRASDAFKLLSKSLDRHMQLIRRLDPRHADRFCSLDYYLRMLGKVSLVSVEIEIVNPLNEQLHELLQDESVRCAIGEELAAAKRILYGNVYLAPF</sequence>
<dbReference type="AlphaFoldDB" id="A0A2H6K9B0"/>
<keyword evidence="2" id="KW-1185">Reference proteome</keyword>
<dbReference type="RefSeq" id="XP_028865814.1">
    <property type="nucleotide sequence ID" value="XM_029009981.1"/>
</dbReference>
<organism evidence="1 2">
    <name type="scientific">Babesia ovata</name>
    <dbReference type="NCBI Taxonomy" id="189622"/>
    <lineage>
        <taxon>Eukaryota</taxon>
        <taxon>Sar</taxon>
        <taxon>Alveolata</taxon>
        <taxon>Apicomplexa</taxon>
        <taxon>Aconoidasida</taxon>
        <taxon>Piroplasmida</taxon>
        <taxon>Babesiidae</taxon>
        <taxon>Babesia</taxon>
    </lineage>
</organism>
<dbReference type="Proteomes" id="UP000236319">
    <property type="component" value="Unassembled WGS sequence"/>
</dbReference>
<dbReference type="GeneID" id="39873341"/>
<comment type="caution">
    <text evidence="1">The sequence shown here is derived from an EMBL/GenBank/DDBJ whole genome shotgun (WGS) entry which is preliminary data.</text>
</comment>
<name>A0A2H6K9B0_9APIC</name>
<protein>
    <submittedName>
        <fullName evidence="1">DNA recombination, putative</fullName>
    </submittedName>
</protein>
<evidence type="ECO:0000313" key="1">
    <source>
        <dbReference type="EMBL" id="GBE59571.1"/>
    </source>
</evidence>